<evidence type="ECO:0000256" key="1">
    <source>
        <dbReference type="SAM" id="MobiDB-lite"/>
    </source>
</evidence>
<dbReference type="EMBL" id="UOEU01000617">
    <property type="protein sequence ID" value="VAW36222.1"/>
    <property type="molecule type" value="Genomic_DNA"/>
</dbReference>
<evidence type="ECO:0000313" key="2">
    <source>
        <dbReference type="EMBL" id="VAW36222.1"/>
    </source>
</evidence>
<protein>
    <submittedName>
        <fullName evidence="2">Glycosyltransferase</fullName>
    </submittedName>
</protein>
<dbReference type="GO" id="GO:0016740">
    <property type="term" value="F:transferase activity"/>
    <property type="evidence" value="ECO:0007669"/>
    <property type="project" value="UniProtKB-KW"/>
</dbReference>
<proteinExistence type="predicted"/>
<gene>
    <name evidence="2" type="ORF">MNBD_CHLOROFLEXI01-3693</name>
</gene>
<reference evidence="2" key="1">
    <citation type="submission" date="2018-06" db="EMBL/GenBank/DDBJ databases">
        <authorList>
            <person name="Zhirakovskaya E."/>
        </authorList>
    </citation>
    <scope>NUCLEOTIDE SEQUENCE</scope>
</reference>
<keyword evidence="2" id="KW-0808">Transferase</keyword>
<accession>A0A3B0VBH1</accession>
<feature type="region of interest" description="Disordered" evidence="1">
    <location>
        <begin position="1"/>
        <end position="36"/>
    </location>
</feature>
<organism evidence="2">
    <name type="scientific">hydrothermal vent metagenome</name>
    <dbReference type="NCBI Taxonomy" id="652676"/>
    <lineage>
        <taxon>unclassified sequences</taxon>
        <taxon>metagenomes</taxon>
        <taxon>ecological metagenomes</taxon>
    </lineage>
</organism>
<name>A0A3B0VBH1_9ZZZZ</name>
<dbReference type="AlphaFoldDB" id="A0A3B0VBH1"/>
<sequence>MSTQDTRQIALSEIFHHATPEASSPPPARKKNTYSPFSIRFSKEERSYLEQQAGNRPLGAYIRDELLAEKAQKRRTMRKPSIEDGQYATLLAALGQSRLSSNLNQLSKHANTGTLDVSEDIEQQLQDACQAILAMRKALFIALGLRSGGGS</sequence>